<dbReference type="GO" id="GO:0046872">
    <property type="term" value="F:metal ion binding"/>
    <property type="evidence" value="ECO:0007669"/>
    <property type="project" value="UniProtKB-KW"/>
</dbReference>
<keyword evidence="3 9" id="KW-0378">Hydrolase</keyword>
<keyword evidence="4 9" id="KW-0862">Zinc</keyword>
<comment type="cofactor">
    <cofactor evidence="9">
        <name>Zn(2+)</name>
        <dbReference type="ChEBI" id="CHEBI:29105"/>
    </cofactor>
    <text evidence="9">Binds 1 zinc ion per subunit.</text>
</comment>
<feature type="region of interest" description="Disordered" evidence="10">
    <location>
        <begin position="253"/>
        <end position="276"/>
    </location>
</feature>
<dbReference type="Pfam" id="PF01435">
    <property type="entry name" value="Peptidase_M48"/>
    <property type="match status" value="1"/>
</dbReference>
<dbReference type="STRING" id="6832.A0A553PC24"/>
<evidence type="ECO:0000313" key="13">
    <source>
        <dbReference type="EMBL" id="TRY75236.1"/>
    </source>
</evidence>
<evidence type="ECO:0000256" key="2">
    <source>
        <dbReference type="ARBA" id="ARBA00022723"/>
    </source>
</evidence>
<feature type="transmembrane region" description="Helical" evidence="11">
    <location>
        <begin position="208"/>
        <end position="229"/>
    </location>
</feature>
<comment type="caution">
    <text evidence="13">The sequence shown here is derived from an EMBL/GenBank/DDBJ whole genome shotgun (WGS) entry which is preliminary data.</text>
</comment>
<comment type="similarity">
    <text evidence="6 9">Belongs to the peptidase M48 family.</text>
</comment>
<evidence type="ECO:0000256" key="7">
    <source>
        <dbReference type="ARBA" id="ARBA00040360"/>
    </source>
</evidence>
<dbReference type="GO" id="GO:0034982">
    <property type="term" value="P:mitochondrial protein processing"/>
    <property type="evidence" value="ECO:0007669"/>
    <property type="project" value="TreeGrafter"/>
</dbReference>
<dbReference type="PANTHER" id="PTHR22726:SF1">
    <property type="entry name" value="METALLOENDOPEPTIDASE OMA1, MITOCHONDRIAL"/>
    <property type="match status" value="1"/>
</dbReference>
<dbReference type="Proteomes" id="UP000318571">
    <property type="component" value="Chromosome 2"/>
</dbReference>
<keyword evidence="14" id="KW-1185">Reference proteome</keyword>
<keyword evidence="2" id="KW-0479">Metal-binding</keyword>
<organism evidence="13 14">
    <name type="scientific">Tigriopus californicus</name>
    <name type="common">Marine copepod</name>
    <dbReference type="NCBI Taxonomy" id="6832"/>
    <lineage>
        <taxon>Eukaryota</taxon>
        <taxon>Metazoa</taxon>
        <taxon>Ecdysozoa</taxon>
        <taxon>Arthropoda</taxon>
        <taxon>Crustacea</taxon>
        <taxon>Multicrustacea</taxon>
        <taxon>Hexanauplia</taxon>
        <taxon>Copepoda</taxon>
        <taxon>Harpacticoida</taxon>
        <taxon>Harpacticidae</taxon>
        <taxon>Tigriopus</taxon>
    </lineage>
</organism>
<gene>
    <name evidence="13" type="ORF">TCAL_15640</name>
</gene>
<evidence type="ECO:0000256" key="5">
    <source>
        <dbReference type="ARBA" id="ARBA00023049"/>
    </source>
</evidence>
<keyword evidence="11" id="KW-0472">Membrane</keyword>
<dbReference type="AlphaFoldDB" id="A0A553PC24"/>
<evidence type="ECO:0000256" key="9">
    <source>
        <dbReference type="RuleBase" id="RU003983"/>
    </source>
</evidence>
<dbReference type="InterPro" id="IPR001915">
    <property type="entry name" value="Peptidase_M48"/>
</dbReference>
<evidence type="ECO:0000256" key="3">
    <source>
        <dbReference type="ARBA" id="ARBA00022801"/>
    </source>
</evidence>
<evidence type="ECO:0000259" key="12">
    <source>
        <dbReference type="Pfam" id="PF01435"/>
    </source>
</evidence>
<dbReference type="InterPro" id="IPR051156">
    <property type="entry name" value="Mito/Outer_Membr_Metalloprot"/>
</dbReference>
<proteinExistence type="inferred from homology"/>
<sequence length="276" mass="31077">MFAAQIWRACRFGGSFKPSSNATSSLHPLLRPKGRPNRLMAPKPAQVHTSQAKSALPPILVGLVKPIARITAALFGRRVRIWWRKLPDQRRIAVLDKLKKSRMILGGLGAGTTIVLLYQYEAHIETCAITGRKRFLALRPEQIEKIARSEFEQSGNIFVFTGMLDMCETDGQLGFVLSHEIAHTLLNHAVLYCTCSENRNQYQKAKKISTVNFVYMWVLVPLALLWAVLPNDGNCPHSGLVLQQSDRNSPLNWPFSRENGNARPMKLASQWPPKRV</sequence>
<evidence type="ECO:0000256" key="11">
    <source>
        <dbReference type="SAM" id="Phobius"/>
    </source>
</evidence>
<keyword evidence="11" id="KW-1133">Transmembrane helix</keyword>
<feature type="domain" description="Peptidase M48" evidence="12">
    <location>
        <begin position="153"/>
        <end position="192"/>
    </location>
</feature>
<reference evidence="13 14" key="1">
    <citation type="journal article" date="2018" name="Nat. Ecol. Evol.">
        <title>Genomic signatures of mitonuclear coevolution across populations of Tigriopus californicus.</title>
        <authorList>
            <person name="Barreto F.S."/>
            <person name="Watson E.T."/>
            <person name="Lima T.G."/>
            <person name="Willett C.S."/>
            <person name="Edmands S."/>
            <person name="Li W."/>
            <person name="Burton R.S."/>
        </authorList>
    </citation>
    <scope>NUCLEOTIDE SEQUENCE [LARGE SCALE GENOMIC DNA]</scope>
    <source>
        <strain evidence="13 14">San Diego</strain>
    </source>
</reference>
<accession>A0A553PC24</accession>
<dbReference type="GO" id="GO:0005743">
    <property type="term" value="C:mitochondrial inner membrane"/>
    <property type="evidence" value="ECO:0007669"/>
    <property type="project" value="TreeGrafter"/>
</dbReference>
<evidence type="ECO:0000256" key="1">
    <source>
        <dbReference type="ARBA" id="ARBA00022670"/>
    </source>
</evidence>
<dbReference type="EMBL" id="VCGU01000005">
    <property type="protein sequence ID" value="TRY75236.1"/>
    <property type="molecule type" value="Genomic_DNA"/>
</dbReference>
<evidence type="ECO:0000256" key="4">
    <source>
        <dbReference type="ARBA" id="ARBA00022833"/>
    </source>
</evidence>
<evidence type="ECO:0000313" key="14">
    <source>
        <dbReference type="Proteomes" id="UP000318571"/>
    </source>
</evidence>
<dbReference type="PANTHER" id="PTHR22726">
    <property type="entry name" value="METALLOENDOPEPTIDASE OMA1"/>
    <property type="match status" value="1"/>
</dbReference>
<keyword evidence="5 9" id="KW-0482">Metalloprotease</keyword>
<evidence type="ECO:0000256" key="6">
    <source>
        <dbReference type="ARBA" id="ARBA00038233"/>
    </source>
</evidence>
<dbReference type="GO" id="GO:0004222">
    <property type="term" value="F:metalloendopeptidase activity"/>
    <property type="evidence" value="ECO:0007669"/>
    <property type="project" value="InterPro"/>
</dbReference>
<protein>
    <recommendedName>
        <fullName evidence="7">Metalloendopeptidase OMA1, mitochondrial</fullName>
    </recommendedName>
    <alternativeName>
        <fullName evidence="8">Overlapping with the m-AAA protease 1 homolog</fullName>
    </alternativeName>
</protein>
<name>A0A553PC24_TIGCA</name>
<evidence type="ECO:0000256" key="8">
    <source>
        <dbReference type="ARBA" id="ARBA00042978"/>
    </source>
</evidence>
<dbReference type="GO" id="GO:0006515">
    <property type="term" value="P:protein quality control for misfolded or incompletely synthesized proteins"/>
    <property type="evidence" value="ECO:0007669"/>
    <property type="project" value="TreeGrafter"/>
</dbReference>
<keyword evidence="11" id="KW-0812">Transmembrane</keyword>
<evidence type="ECO:0000256" key="10">
    <source>
        <dbReference type="SAM" id="MobiDB-lite"/>
    </source>
</evidence>
<keyword evidence="1 9" id="KW-0645">Protease</keyword>